<dbReference type="AlphaFoldDB" id="A0A0F8WBH0"/>
<evidence type="ECO:0000313" key="1">
    <source>
        <dbReference type="EMBL" id="KKK53948.1"/>
    </source>
</evidence>
<protein>
    <submittedName>
        <fullName evidence="1">Uncharacterized protein</fullName>
    </submittedName>
</protein>
<accession>A0A0F8WBH0</accession>
<organism evidence="1">
    <name type="scientific">marine sediment metagenome</name>
    <dbReference type="NCBI Taxonomy" id="412755"/>
    <lineage>
        <taxon>unclassified sequences</taxon>
        <taxon>metagenomes</taxon>
        <taxon>ecological metagenomes</taxon>
    </lineage>
</organism>
<name>A0A0F8WBH0_9ZZZZ</name>
<sequence length="347" mass="34845">ATYTPAEGFYGKFSFEFKTTDTGNSGGQNVLTSSASAVNVYVPLALGADGTAAFTDNDASTVNVTLSGGGSGRVYVDGDRGGDMYKLVVVPGSAKSSLTIDATGGDEAATVTHIEVTSGSLKKLTAANTQLTGDLTVSAGDIGRVTFNSVNGGDEQTISFTPGSSPQRVRLSLGQVSDLSIDTGASPIDRLTVTSWEDTSSSQADTITTSAYIKSIISQGDFDAQLTVTNAGGATTALKTMTVQGDLTGDVDVTGKVGKVTVTGDMSGDLTVTDSSGKGASLKRLSVSGDLSGTTEAHGALGSIVVTGNFDGDLTIADIGSAARAAKSLVIIGNFTGTADITGRLGK</sequence>
<feature type="non-terminal residue" evidence="1">
    <location>
        <position position="347"/>
    </location>
</feature>
<comment type="caution">
    <text evidence="1">The sequence shown here is derived from an EMBL/GenBank/DDBJ whole genome shotgun (WGS) entry which is preliminary data.</text>
</comment>
<feature type="non-terminal residue" evidence="1">
    <location>
        <position position="1"/>
    </location>
</feature>
<reference evidence="1" key="1">
    <citation type="journal article" date="2015" name="Nature">
        <title>Complex archaea that bridge the gap between prokaryotes and eukaryotes.</title>
        <authorList>
            <person name="Spang A."/>
            <person name="Saw J.H."/>
            <person name="Jorgensen S.L."/>
            <person name="Zaremba-Niedzwiedzka K."/>
            <person name="Martijn J."/>
            <person name="Lind A.E."/>
            <person name="van Eijk R."/>
            <person name="Schleper C."/>
            <person name="Guy L."/>
            <person name="Ettema T.J."/>
        </authorList>
    </citation>
    <scope>NUCLEOTIDE SEQUENCE</scope>
</reference>
<gene>
    <name evidence="1" type="ORF">LCGC14_3089660</name>
</gene>
<dbReference type="EMBL" id="LAZR01066248">
    <property type="protein sequence ID" value="KKK53948.1"/>
    <property type="molecule type" value="Genomic_DNA"/>
</dbReference>
<proteinExistence type="predicted"/>